<keyword evidence="3" id="KW-0170">Cobalt</keyword>
<gene>
    <name evidence="5" type="ORF">SAMN02745206_02917</name>
</gene>
<dbReference type="GO" id="GO:0046872">
    <property type="term" value="F:metal ion binding"/>
    <property type="evidence" value="ECO:0007669"/>
    <property type="project" value="UniProtKB-KW"/>
</dbReference>
<protein>
    <submittedName>
        <fullName evidence="5">Acetylornithine deacetylase</fullName>
    </submittedName>
</protein>
<organism evidence="5 6">
    <name type="scientific">Desulfacinum infernum DSM 9756</name>
    <dbReference type="NCBI Taxonomy" id="1121391"/>
    <lineage>
        <taxon>Bacteria</taxon>
        <taxon>Pseudomonadati</taxon>
        <taxon>Thermodesulfobacteriota</taxon>
        <taxon>Syntrophobacteria</taxon>
        <taxon>Syntrophobacterales</taxon>
        <taxon>Syntrophobacteraceae</taxon>
        <taxon>Desulfacinum</taxon>
    </lineage>
</organism>
<feature type="domain" description="Peptidase M20 dimerisation" evidence="4">
    <location>
        <begin position="170"/>
        <end position="266"/>
    </location>
</feature>
<dbReference type="Pfam" id="PF07687">
    <property type="entry name" value="M20_dimer"/>
    <property type="match status" value="1"/>
</dbReference>
<keyword evidence="6" id="KW-1185">Reference proteome</keyword>
<keyword evidence="1" id="KW-0479">Metal-binding</keyword>
<dbReference type="STRING" id="1121391.SAMN02745206_02917"/>
<dbReference type="Gene3D" id="3.40.630.10">
    <property type="entry name" value="Zn peptidases"/>
    <property type="match status" value="1"/>
</dbReference>
<dbReference type="Pfam" id="PF01546">
    <property type="entry name" value="Peptidase_M20"/>
    <property type="match status" value="1"/>
</dbReference>
<keyword evidence="2" id="KW-0378">Hydrolase</keyword>
<dbReference type="OrthoDB" id="5443984at2"/>
<proteinExistence type="predicted"/>
<evidence type="ECO:0000313" key="5">
    <source>
        <dbReference type="EMBL" id="SHF92454.1"/>
    </source>
</evidence>
<dbReference type="SUPFAM" id="SSF55031">
    <property type="entry name" value="Bacterial exopeptidase dimerisation domain"/>
    <property type="match status" value="1"/>
</dbReference>
<dbReference type="Proteomes" id="UP000184076">
    <property type="component" value="Unassembled WGS sequence"/>
</dbReference>
<dbReference type="PANTHER" id="PTHR43808:SF31">
    <property type="entry name" value="N-ACETYL-L-CITRULLINE DEACETYLASE"/>
    <property type="match status" value="1"/>
</dbReference>
<reference evidence="6" key="1">
    <citation type="submission" date="2016-11" db="EMBL/GenBank/DDBJ databases">
        <authorList>
            <person name="Varghese N."/>
            <person name="Submissions S."/>
        </authorList>
    </citation>
    <scope>NUCLEOTIDE SEQUENCE [LARGE SCALE GENOMIC DNA]</scope>
    <source>
        <strain evidence="6">DSM 9756</strain>
    </source>
</reference>
<dbReference type="InterPro" id="IPR002933">
    <property type="entry name" value="Peptidase_M20"/>
</dbReference>
<evidence type="ECO:0000313" key="6">
    <source>
        <dbReference type="Proteomes" id="UP000184076"/>
    </source>
</evidence>
<sequence>MSQADHPNVHPRRLRRLLERLINIYSPSGKEEDVIDYLHGYLKRYDLPLIRQPVDDRRCNLLVVPPEEDIQLALIGHVDTISAYDLEDFGFEEEAGEIYGLGAADMKGGCAAMIEAYLSAYRKSDRRLPAALALVVGEEEEGDGARRLVRDYHFPWAIIGEPTNLAAGLSHYGYLEVQTVTRGKRMHASMARRADNPAEGLLHFLLKILHHLEEKRPDVITNIRDLSTSSAGFVVPDYCEAWLDLHVPPAAPLGEIILELEQITEALRSDYPNLQPSVRFTEIHAGYDIPEKSAFVQKLKTIWDENQLPWEPVPFRSHSDANVLWSAGVKPILFGPGLLEKAHSPEESVPFEHVVTAARLYEQILLSL</sequence>
<dbReference type="GO" id="GO:0008777">
    <property type="term" value="F:acetylornithine deacetylase activity"/>
    <property type="evidence" value="ECO:0007669"/>
    <property type="project" value="TreeGrafter"/>
</dbReference>
<evidence type="ECO:0000256" key="2">
    <source>
        <dbReference type="ARBA" id="ARBA00022801"/>
    </source>
</evidence>
<dbReference type="InterPro" id="IPR050072">
    <property type="entry name" value="Peptidase_M20A"/>
</dbReference>
<dbReference type="RefSeq" id="WP_073040729.1">
    <property type="nucleotide sequence ID" value="NZ_FQVB01000032.1"/>
</dbReference>
<name>A0A1M5FLZ8_9BACT</name>
<dbReference type="SUPFAM" id="SSF53187">
    <property type="entry name" value="Zn-dependent exopeptidases"/>
    <property type="match status" value="1"/>
</dbReference>
<evidence type="ECO:0000256" key="1">
    <source>
        <dbReference type="ARBA" id="ARBA00022723"/>
    </source>
</evidence>
<accession>A0A1M5FLZ8</accession>
<dbReference type="Gene3D" id="3.30.70.360">
    <property type="match status" value="1"/>
</dbReference>
<evidence type="ECO:0000256" key="3">
    <source>
        <dbReference type="ARBA" id="ARBA00023285"/>
    </source>
</evidence>
<dbReference type="AlphaFoldDB" id="A0A1M5FLZ8"/>
<dbReference type="GO" id="GO:0006526">
    <property type="term" value="P:L-arginine biosynthetic process"/>
    <property type="evidence" value="ECO:0007669"/>
    <property type="project" value="TreeGrafter"/>
</dbReference>
<evidence type="ECO:0000259" key="4">
    <source>
        <dbReference type="Pfam" id="PF07687"/>
    </source>
</evidence>
<dbReference type="PANTHER" id="PTHR43808">
    <property type="entry name" value="ACETYLORNITHINE DEACETYLASE"/>
    <property type="match status" value="1"/>
</dbReference>
<dbReference type="InterPro" id="IPR036264">
    <property type="entry name" value="Bact_exopeptidase_dim_dom"/>
</dbReference>
<dbReference type="EMBL" id="FQVB01000032">
    <property type="protein sequence ID" value="SHF92454.1"/>
    <property type="molecule type" value="Genomic_DNA"/>
</dbReference>
<dbReference type="InterPro" id="IPR011650">
    <property type="entry name" value="Peptidase_M20_dimer"/>
</dbReference>